<evidence type="ECO:0000313" key="1">
    <source>
        <dbReference type="EMBL" id="SDD40136.1"/>
    </source>
</evidence>
<name>A0A1G6UHE8_9ACTN</name>
<dbReference type="Proteomes" id="UP000198546">
    <property type="component" value="Chromosome i"/>
</dbReference>
<proteinExistence type="predicted"/>
<dbReference type="EMBL" id="LT629688">
    <property type="protein sequence ID" value="SDD40136.1"/>
    <property type="molecule type" value="Genomic_DNA"/>
</dbReference>
<gene>
    <name evidence="1" type="ORF">SAMN04489747_0873</name>
</gene>
<evidence type="ECO:0000313" key="2">
    <source>
        <dbReference type="Proteomes" id="UP000198546"/>
    </source>
</evidence>
<keyword evidence="2" id="KW-1185">Reference proteome</keyword>
<accession>A0A1G6UHE8</accession>
<dbReference type="STRING" id="675864.SAMN04489747_0873"/>
<reference evidence="1 2" key="1">
    <citation type="submission" date="2016-10" db="EMBL/GenBank/DDBJ databases">
        <authorList>
            <person name="de Groot N.N."/>
        </authorList>
    </citation>
    <scope>NUCLEOTIDE SEQUENCE [LARGE SCALE GENOMIC DNA]</scope>
    <source>
        <strain evidence="1 2">MON 2.2</strain>
    </source>
</reference>
<sequence>MPRLRVHRLLTRSTVPEPTQRLRLHKVATVSSAPPTPDTSQHLRLHRITTTSTPAAPGLAQRLRLHKITTISTAAVTLTVTPDAVDVEPGSERTVTASMGSGTADSWAVRQVSGTPVQLTGDADSRTFVMPSVMPPSRAVVVLGFTAVRNGLPASAEVTATIEGPPRLSWTRVAGRPWVGATV</sequence>
<dbReference type="AlphaFoldDB" id="A0A1G6UHE8"/>
<organism evidence="1 2">
    <name type="scientific">Auraticoccus monumenti</name>
    <dbReference type="NCBI Taxonomy" id="675864"/>
    <lineage>
        <taxon>Bacteria</taxon>
        <taxon>Bacillati</taxon>
        <taxon>Actinomycetota</taxon>
        <taxon>Actinomycetes</taxon>
        <taxon>Propionibacteriales</taxon>
        <taxon>Propionibacteriaceae</taxon>
        <taxon>Auraticoccus</taxon>
    </lineage>
</organism>
<protein>
    <submittedName>
        <fullName evidence="1">Uncharacterized protein</fullName>
    </submittedName>
</protein>